<comment type="similarity">
    <text evidence="1">Belongs to the glycosyl hydrolase 13 family.</text>
</comment>
<sequence>MALDGRTGLNVAVFSRRATAVELCCFSADGATEMARLRLPACTDGIWHGFVPGLGAGQRYGLRAHGPWDPRAGHFFNPAKLLIDPWARSLPGSVDKLALETGFRADAPELPDAEDNAARMPKARVLDLEAELRAGAAIAPGPGIAMAHTVLYEAHVKSLTRLHPEVPEAQRGTYAGLASPVMLAHYRRIGVTSLCLLPVQRHLDERHLIERGLVNHWGYNTLGFFVPEPRYASAAARADALGGRLDDAGVRAEFRAMVDTLHRHGIEVLLDVVYNHSAEGGALGPTLSWRGLDNAAWYALDAQGHYLNPTGCGNTFDMGGPHVVQMVMDSLRWWVQAFGVDGFRFDLAVSLGRDPLLGRHFHPLGALFAAIAQDPVLARVKWIAEPWDVGADGYQIGRFGPRWHEWNDQLRDTLRAWWLGPVCTRGQLARRLTGSSDIFEATGRSPLASINMVTAHDGFTLADLTSYSRKHNEANGENNRDGNDYNLSANGGHEGPTQDPVIVQRRARWRRGLLATLLCAQGVPQLLAGDEIAHSQQGNNNAYCQDNPISWLDWAGGDAQLTDFVAGLTALRRRYPGLRHAQWFHGVPLPGENWPDIEWRTASGAPPQLPDWERADGRLLICTITVGEADQPAHERLLLVVHAGEQAVDIQLPPGHWQPVLDSAQAWVACDGAEAASAIVQTVFRVTPQSVHLLVQPLHYAPRALPPPPKEPTP</sequence>
<dbReference type="GO" id="GO:0005980">
    <property type="term" value="P:glycogen catabolic process"/>
    <property type="evidence" value="ECO:0007669"/>
    <property type="project" value="InterPro"/>
</dbReference>
<feature type="region of interest" description="Disordered" evidence="4">
    <location>
        <begin position="471"/>
        <end position="498"/>
    </location>
</feature>
<evidence type="ECO:0000313" key="7">
    <source>
        <dbReference type="Proteomes" id="UP000252174"/>
    </source>
</evidence>
<comment type="caution">
    <text evidence="6">The sequence shown here is derived from an EMBL/GenBank/DDBJ whole genome shotgun (WGS) entry which is preliminary data.</text>
</comment>
<reference evidence="6 7" key="1">
    <citation type="submission" date="2018-07" db="EMBL/GenBank/DDBJ databases">
        <title>Genomic Encyclopedia of Type Strains, Phase IV (KMG-IV): sequencing the most valuable type-strain genomes for metagenomic binning, comparative biology and taxonomic classification.</title>
        <authorList>
            <person name="Goeker M."/>
        </authorList>
    </citation>
    <scope>NUCLEOTIDE SEQUENCE [LARGE SCALE GENOMIC DNA]</scope>
    <source>
        <strain evidence="6 7">DSM 100911</strain>
    </source>
</reference>
<gene>
    <name evidence="6" type="ORF">DFR45_10624</name>
</gene>
<dbReference type="CDD" id="cd11326">
    <property type="entry name" value="AmyAc_Glg_debranch"/>
    <property type="match status" value="1"/>
</dbReference>
<evidence type="ECO:0000256" key="4">
    <source>
        <dbReference type="SAM" id="MobiDB-lite"/>
    </source>
</evidence>
<feature type="compositionally biased region" description="Basic and acidic residues" evidence="4">
    <location>
        <begin position="471"/>
        <end position="483"/>
    </location>
</feature>
<evidence type="ECO:0000256" key="3">
    <source>
        <dbReference type="ARBA" id="ARBA00023295"/>
    </source>
</evidence>
<dbReference type="Gene3D" id="2.60.40.10">
    <property type="entry name" value="Immunoglobulins"/>
    <property type="match status" value="1"/>
</dbReference>
<dbReference type="PANTHER" id="PTHR43002">
    <property type="entry name" value="GLYCOGEN DEBRANCHING ENZYME"/>
    <property type="match status" value="1"/>
</dbReference>
<dbReference type="AlphaFoldDB" id="A0A369ALG8"/>
<protein>
    <submittedName>
        <fullName evidence="6">Glycogen operon protein</fullName>
    </submittedName>
</protein>
<evidence type="ECO:0000313" key="6">
    <source>
        <dbReference type="EMBL" id="RCX09136.1"/>
    </source>
</evidence>
<dbReference type="SUPFAM" id="SSF51445">
    <property type="entry name" value="(Trans)glycosidases"/>
    <property type="match status" value="1"/>
</dbReference>
<dbReference type="SUPFAM" id="SSF81296">
    <property type="entry name" value="E set domains"/>
    <property type="match status" value="1"/>
</dbReference>
<evidence type="ECO:0000256" key="1">
    <source>
        <dbReference type="ARBA" id="ARBA00008061"/>
    </source>
</evidence>
<dbReference type="InterPro" id="IPR017853">
    <property type="entry name" value="GH"/>
</dbReference>
<dbReference type="InterPro" id="IPR004193">
    <property type="entry name" value="Glyco_hydro_13_N"/>
</dbReference>
<dbReference type="CDD" id="cd02856">
    <property type="entry name" value="E_set_GDE_Isoamylase_N"/>
    <property type="match status" value="1"/>
</dbReference>
<dbReference type="NCBIfam" id="TIGR02100">
    <property type="entry name" value="glgX_debranch"/>
    <property type="match status" value="1"/>
</dbReference>
<dbReference type="GO" id="GO:0004135">
    <property type="term" value="F:amylo-alpha-1,6-glucosidase activity"/>
    <property type="evidence" value="ECO:0007669"/>
    <property type="project" value="InterPro"/>
</dbReference>
<dbReference type="InterPro" id="IPR013783">
    <property type="entry name" value="Ig-like_fold"/>
</dbReference>
<dbReference type="InterPro" id="IPR006047">
    <property type="entry name" value="GH13_cat_dom"/>
</dbReference>
<dbReference type="SMART" id="SM00642">
    <property type="entry name" value="Aamy"/>
    <property type="match status" value="1"/>
</dbReference>
<keyword evidence="2" id="KW-0378">Hydrolase</keyword>
<proteinExistence type="inferred from homology"/>
<feature type="domain" description="Glycosyl hydrolase family 13 catalytic" evidence="5">
    <location>
        <begin position="153"/>
        <end position="572"/>
    </location>
</feature>
<dbReference type="Pfam" id="PF02922">
    <property type="entry name" value="CBM_48"/>
    <property type="match status" value="1"/>
</dbReference>
<dbReference type="Gene3D" id="2.60.40.1180">
    <property type="entry name" value="Golgi alpha-mannosidase II"/>
    <property type="match status" value="1"/>
</dbReference>
<dbReference type="SUPFAM" id="SSF51011">
    <property type="entry name" value="Glycosyl hydrolase domain"/>
    <property type="match status" value="1"/>
</dbReference>
<evidence type="ECO:0000259" key="5">
    <source>
        <dbReference type="SMART" id="SM00642"/>
    </source>
</evidence>
<evidence type="ECO:0000256" key="2">
    <source>
        <dbReference type="ARBA" id="ARBA00022801"/>
    </source>
</evidence>
<dbReference type="InterPro" id="IPR013780">
    <property type="entry name" value="Glyco_hydro_b"/>
</dbReference>
<keyword evidence="3" id="KW-0326">Glycosidase</keyword>
<organism evidence="6 7">
    <name type="scientific">Extensimonas vulgaris</name>
    <dbReference type="NCBI Taxonomy" id="1031594"/>
    <lineage>
        <taxon>Bacteria</taxon>
        <taxon>Pseudomonadati</taxon>
        <taxon>Pseudomonadota</taxon>
        <taxon>Betaproteobacteria</taxon>
        <taxon>Burkholderiales</taxon>
        <taxon>Comamonadaceae</taxon>
        <taxon>Extensimonas</taxon>
    </lineage>
</organism>
<dbReference type="InterPro" id="IPR014756">
    <property type="entry name" value="Ig_E-set"/>
</dbReference>
<keyword evidence="7" id="KW-1185">Reference proteome</keyword>
<dbReference type="InterPro" id="IPR011837">
    <property type="entry name" value="Glycogen_debranch_GlgX"/>
</dbReference>
<dbReference type="Gene3D" id="3.20.20.80">
    <property type="entry name" value="Glycosidases"/>
    <property type="match status" value="1"/>
</dbReference>
<dbReference type="Proteomes" id="UP000252174">
    <property type="component" value="Unassembled WGS sequence"/>
</dbReference>
<accession>A0A369ALG8</accession>
<dbReference type="InterPro" id="IPR044505">
    <property type="entry name" value="GlgX_Isoamylase_N_E_set"/>
</dbReference>
<name>A0A369ALG8_9BURK</name>
<dbReference type="EMBL" id="QPJU01000006">
    <property type="protein sequence ID" value="RCX09136.1"/>
    <property type="molecule type" value="Genomic_DNA"/>
</dbReference>